<accession>A0A8S5RVX0</accession>
<evidence type="ECO:0000313" key="1">
    <source>
        <dbReference type="EMBL" id="DAF42926.1"/>
    </source>
</evidence>
<name>A0A8S5RVX0_9CAUD</name>
<reference evidence="1" key="1">
    <citation type="journal article" date="2021" name="Proc. Natl. Acad. Sci. U.S.A.">
        <title>A Catalog of Tens of Thousands of Viruses from Human Metagenomes Reveals Hidden Associations with Chronic Diseases.</title>
        <authorList>
            <person name="Tisza M.J."/>
            <person name="Buck C.B."/>
        </authorList>
    </citation>
    <scope>NUCLEOTIDE SEQUENCE</scope>
    <source>
        <strain evidence="1">CtHip2</strain>
    </source>
</reference>
<sequence>MTTFTVAQDIHMIIDMQPAAGTVVLRQAKNTLQSNSRIIS</sequence>
<protein>
    <submittedName>
        <fullName evidence="1">Uncharacterized protein</fullName>
    </submittedName>
</protein>
<dbReference type="EMBL" id="BK032497">
    <property type="protein sequence ID" value="DAF42926.1"/>
    <property type="molecule type" value="Genomic_DNA"/>
</dbReference>
<organism evidence="1">
    <name type="scientific">Siphoviridae sp. ctHip2</name>
    <dbReference type="NCBI Taxonomy" id="2827830"/>
    <lineage>
        <taxon>Viruses</taxon>
        <taxon>Duplodnaviria</taxon>
        <taxon>Heunggongvirae</taxon>
        <taxon>Uroviricota</taxon>
        <taxon>Caudoviricetes</taxon>
    </lineage>
</organism>
<proteinExistence type="predicted"/>